<dbReference type="GO" id="GO:0046872">
    <property type="term" value="F:metal ion binding"/>
    <property type="evidence" value="ECO:0007669"/>
    <property type="project" value="UniProtKB-KW"/>
</dbReference>
<organism evidence="5 6">
    <name type="scientific">Nitritalea halalkaliphila LW7</name>
    <dbReference type="NCBI Taxonomy" id="1189621"/>
    <lineage>
        <taxon>Bacteria</taxon>
        <taxon>Pseudomonadati</taxon>
        <taxon>Bacteroidota</taxon>
        <taxon>Cytophagia</taxon>
        <taxon>Cytophagales</taxon>
        <taxon>Cyclobacteriaceae</taxon>
        <taxon>Nitritalea</taxon>
    </lineage>
</organism>
<keyword evidence="6" id="KW-1185">Reference proteome</keyword>
<dbReference type="CDD" id="cd07385">
    <property type="entry name" value="MPP_YkuE_C"/>
    <property type="match status" value="1"/>
</dbReference>
<evidence type="ECO:0000256" key="1">
    <source>
        <dbReference type="ARBA" id="ARBA00022723"/>
    </source>
</evidence>
<dbReference type="AlphaFoldDB" id="I5C4Z4"/>
<sequence length="416" mass="46488">MNQLGALLFLTALVLFSTFLNWYSFQAVRTLLEVYAAPRTRQFGAVIYWILFSGVTVWILLAFLRIFSEGEITASTQSMLNVFLTVVVTQVTLSVFLLGEDLYRQASAGIGLLQGQAFSLPERRSWLSILALTVAAVPFFSFVYGIVVGKYNYKVHREVLYVDALPEAFEGFTITQLSDIHAGSLRNQQAVAKGVALAQRQQSDLIVFTGDLVNHKADEIDPLLPIFETLEAPYGKFAVLGNHDYGDYVQWPSPADKAANLAALKQKFADMGFRLLLDEHVPISRGEEAWYLLGVENWGVGFKAKGDLEAALQGVPESAFKVLLSHDPSHWTEIVKSHPIPIQLTLSGHTHGMQFGIETPIVRWSPVQYRYPNWAGLAEEAGRYLYVNRGFGFHAFSGRVGIWPEITVIELRRRVS</sequence>
<name>I5C4Z4_9BACT</name>
<dbReference type="InterPro" id="IPR029052">
    <property type="entry name" value="Metallo-depent_PP-like"/>
</dbReference>
<reference evidence="5 6" key="1">
    <citation type="submission" date="2012-05" db="EMBL/GenBank/DDBJ databases">
        <title>Genome sequence of Nitritalea halalkaliphila LW7.</title>
        <authorList>
            <person name="Jangir P.K."/>
            <person name="Singh A."/>
            <person name="Shivaji S."/>
            <person name="Sharma R."/>
        </authorList>
    </citation>
    <scope>NUCLEOTIDE SEQUENCE [LARGE SCALE GENOMIC DNA]</scope>
    <source>
        <strain evidence="5 6">LW7</strain>
    </source>
</reference>
<dbReference type="Gene3D" id="3.60.21.10">
    <property type="match status" value="1"/>
</dbReference>
<keyword evidence="3" id="KW-0472">Membrane</keyword>
<dbReference type="Proteomes" id="UP000005551">
    <property type="component" value="Unassembled WGS sequence"/>
</dbReference>
<protein>
    <submittedName>
        <fullName evidence="5">Metallophosphoesterase</fullName>
    </submittedName>
</protein>
<keyword evidence="3" id="KW-0812">Transmembrane</keyword>
<dbReference type="PATRIC" id="fig|1189621.3.peg.1692"/>
<dbReference type="EMBL" id="AJYA01000017">
    <property type="protein sequence ID" value="EIM76896.1"/>
    <property type="molecule type" value="Genomic_DNA"/>
</dbReference>
<accession>I5C4Z4</accession>
<feature type="domain" description="Calcineurin-like phosphoesterase" evidence="4">
    <location>
        <begin position="173"/>
        <end position="352"/>
    </location>
</feature>
<evidence type="ECO:0000256" key="3">
    <source>
        <dbReference type="SAM" id="Phobius"/>
    </source>
</evidence>
<feature type="transmembrane region" description="Helical" evidence="3">
    <location>
        <begin position="46"/>
        <end position="67"/>
    </location>
</feature>
<comment type="caution">
    <text evidence="5">The sequence shown here is derived from an EMBL/GenBank/DDBJ whole genome shotgun (WGS) entry which is preliminary data.</text>
</comment>
<keyword evidence="3" id="KW-1133">Transmembrane helix</keyword>
<keyword evidence="2" id="KW-0378">Hydrolase</keyword>
<keyword evidence="1" id="KW-0479">Metal-binding</keyword>
<dbReference type="PANTHER" id="PTHR31302">
    <property type="entry name" value="TRANSMEMBRANE PROTEIN WITH METALLOPHOSPHOESTERASE DOMAIN-RELATED"/>
    <property type="match status" value="1"/>
</dbReference>
<evidence type="ECO:0000259" key="4">
    <source>
        <dbReference type="Pfam" id="PF00149"/>
    </source>
</evidence>
<dbReference type="SUPFAM" id="SSF56300">
    <property type="entry name" value="Metallo-dependent phosphatases"/>
    <property type="match status" value="1"/>
</dbReference>
<dbReference type="GO" id="GO:0016020">
    <property type="term" value="C:membrane"/>
    <property type="evidence" value="ECO:0007669"/>
    <property type="project" value="GOC"/>
</dbReference>
<dbReference type="InterPro" id="IPR004843">
    <property type="entry name" value="Calcineurin-like_PHP"/>
</dbReference>
<feature type="transmembrane region" description="Helical" evidence="3">
    <location>
        <begin position="126"/>
        <end position="147"/>
    </location>
</feature>
<dbReference type="GO" id="GO:0009245">
    <property type="term" value="P:lipid A biosynthetic process"/>
    <property type="evidence" value="ECO:0007669"/>
    <property type="project" value="TreeGrafter"/>
</dbReference>
<feature type="transmembrane region" description="Helical" evidence="3">
    <location>
        <begin position="79"/>
        <end position="99"/>
    </location>
</feature>
<dbReference type="OrthoDB" id="9780884at2"/>
<dbReference type="GO" id="GO:0008758">
    <property type="term" value="F:UDP-2,3-diacylglucosamine hydrolase activity"/>
    <property type="evidence" value="ECO:0007669"/>
    <property type="project" value="TreeGrafter"/>
</dbReference>
<dbReference type="RefSeq" id="WP_009054540.1">
    <property type="nucleotide sequence ID" value="NZ_AJYA01000017.1"/>
</dbReference>
<evidence type="ECO:0000313" key="5">
    <source>
        <dbReference type="EMBL" id="EIM76896.1"/>
    </source>
</evidence>
<evidence type="ECO:0000313" key="6">
    <source>
        <dbReference type="Proteomes" id="UP000005551"/>
    </source>
</evidence>
<gene>
    <name evidence="5" type="ORF">A3SI_08121</name>
</gene>
<dbReference type="Pfam" id="PF00149">
    <property type="entry name" value="Metallophos"/>
    <property type="match status" value="1"/>
</dbReference>
<proteinExistence type="predicted"/>
<dbReference type="PANTHER" id="PTHR31302:SF31">
    <property type="entry name" value="PHOSPHODIESTERASE YAEI"/>
    <property type="match status" value="1"/>
</dbReference>
<evidence type="ECO:0000256" key="2">
    <source>
        <dbReference type="ARBA" id="ARBA00022801"/>
    </source>
</evidence>
<dbReference type="InterPro" id="IPR051158">
    <property type="entry name" value="Metallophosphoesterase_sf"/>
</dbReference>